<accession>A0A7D5E9C1</accession>
<sequence length="345" mass="40269">MAGKEQILIDRKVTLDEVNDLIKYESNSRVLKRLYFVKFRYLGDSVEEASTKVGVTKKTGYCWQESWNKGGYAALIPNFGGGRKSKLTDEQKKELRTLLENKDYWTTREVWELIKEKYGVEYSEKQVGVILHNFNMYHSKPYPLDYRKPKNAEEILKKLSEAIPKDIGQDEQYIVGFLDESSPQTKANTQRLWSFKKPLIIKNMDYIKANAFAFYSINGNSIIDFMESSKTEDVCKFLEKIVEQNPGKRIILVLDNARSHHAKKTISKARDLKITLVFLPPYSPDLNPVEFVWKTIKREVSVKFVRSKEHLRNIIKMEFMRVESSLSFAKKWMETFNAQIKSVIC</sequence>
<dbReference type="InterPro" id="IPR012337">
    <property type="entry name" value="RNaseH-like_sf"/>
</dbReference>
<dbReference type="PANTHER" id="PTHR46564:SF1">
    <property type="entry name" value="TRANSPOSASE"/>
    <property type="match status" value="1"/>
</dbReference>
<dbReference type="InterPro" id="IPR047655">
    <property type="entry name" value="Transpos_IS630-like"/>
</dbReference>
<feature type="domain" description="Tc1-like transposase DDE" evidence="1">
    <location>
        <begin position="177"/>
        <end position="311"/>
    </location>
</feature>
<dbReference type="Proteomes" id="UP000509594">
    <property type="component" value="Chromosome"/>
</dbReference>
<reference evidence="2 3" key="1">
    <citation type="submission" date="2020-06" db="EMBL/GenBank/DDBJ databases">
        <title>Methanolobus halotolerans sp. nov., isolated from a saline lake Tus in Siberia.</title>
        <authorList>
            <person name="Shen Y."/>
            <person name="Chen S.-C."/>
            <person name="Lai M.-C."/>
            <person name="Huang H.-H."/>
            <person name="Chiu H.-H."/>
            <person name="Tang S.-L."/>
            <person name="Rogozin D.Y."/>
            <person name="Degermendzhy A.G."/>
        </authorList>
    </citation>
    <scope>NUCLEOTIDE SEQUENCE [LARGE SCALE GENOMIC DNA]</scope>
    <source>
        <strain evidence="2 3">DSM 21339</strain>
    </source>
</reference>
<dbReference type="KEGG" id="mzi:HWN40_13035"/>
<evidence type="ECO:0000313" key="2">
    <source>
        <dbReference type="EMBL" id="QLC51079.1"/>
    </source>
</evidence>
<dbReference type="OrthoDB" id="195008at2157"/>
<organism evidence="2 3">
    <name type="scientific">Methanolobus zinderi</name>
    <dbReference type="NCBI Taxonomy" id="536044"/>
    <lineage>
        <taxon>Archaea</taxon>
        <taxon>Methanobacteriati</taxon>
        <taxon>Methanobacteriota</taxon>
        <taxon>Stenosarchaea group</taxon>
        <taxon>Methanomicrobia</taxon>
        <taxon>Methanosarcinales</taxon>
        <taxon>Methanosarcinaceae</taxon>
        <taxon>Methanolobus</taxon>
    </lineage>
</organism>
<dbReference type="Pfam" id="PF13565">
    <property type="entry name" value="HTH_32"/>
    <property type="match status" value="1"/>
</dbReference>
<dbReference type="GeneID" id="55822616"/>
<dbReference type="InterPro" id="IPR038717">
    <property type="entry name" value="Tc1-like_DDE_dom"/>
</dbReference>
<dbReference type="SUPFAM" id="SSF53098">
    <property type="entry name" value="Ribonuclease H-like"/>
    <property type="match status" value="1"/>
</dbReference>
<dbReference type="RefSeq" id="WP_176966134.1">
    <property type="nucleotide sequence ID" value="NZ_CP058215.1"/>
</dbReference>
<dbReference type="Pfam" id="PF13358">
    <property type="entry name" value="DDE_3"/>
    <property type="match status" value="1"/>
</dbReference>
<evidence type="ECO:0000313" key="3">
    <source>
        <dbReference type="Proteomes" id="UP000509594"/>
    </source>
</evidence>
<dbReference type="GO" id="GO:0003676">
    <property type="term" value="F:nucleic acid binding"/>
    <property type="evidence" value="ECO:0007669"/>
    <property type="project" value="InterPro"/>
</dbReference>
<dbReference type="InterPro" id="IPR009057">
    <property type="entry name" value="Homeodomain-like_sf"/>
</dbReference>
<dbReference type="AlphaFoldDB" id="A0A7D5E9C1"/>
<keyword evidence="3" id="KW-1185">Reference proteome</keyword>
<proteinExistence type="predicted"/>
<dbReference type="SUPFAM" id="SSF46689">
    <property type="entry name" value="Homeodomain-like"/>
    <property type="match status" value="1"/>
</dbReference>
<dbReference type="InterPro" id="IPR036397">
    <property type="entry name" value="RNaseH_sf"/>
</dbReference>
<protein>
    <submittedName>
        <fullName evidence="2">IS630 family transposase</fullName>
    </submittedName>
</protein>
<evidence type="ECO:0000259" key="1">
    <source>
        <dbReference type="Pfam" id="PF13358"/>
    </source>
</evidence>
<dbReference type="EMBL" id="CP058215">
    <property type="protein sequence ID" value="QLC51079.1"/>
    <property type="molecule type" value="Genomic_DNA"/>
</dbReference>
<dbReference type="PANTHER" id="PTHR46564">
    <property type="entry name" value="TRANSPOSASE"/>
    <property type="match status" value="1"/>
</dbReference>
<gene>
    <name evidence="2" type="ORF">HWN40_13035</name>
</gene>
<dbReference type="NCBIfam" id="NF033545">
    <property type="entry name" value="transpos_IS630"/>
    <property type="match status" value="1"/>
</dbReference>
<name>A0A7D5E9C1_9EURY</name>
<dbReference type="Gene3D" id="3.30.420.10">
    <property type="entry name" value="Ribonuclease H-like superfamily/Ribonuclease H"/>
    <property type="match status" value="1"/>
</dbReference>